<name>A0AAV9PC78_9PEZI</name>
<dbReference type="RefSeq" id="XP_064659984.1">
    <property type="nucleotide sequence ID" value="XM_064801354.1"/>
</dbReference>
<protein>
    <recommendedName>
        <fullName evidence="3">D-xylose 1-dehydrogenase (NADP(+), D-xylono-1,5-lactone-forming)</fullName>
        <ecNumber evidence="3">1.1.1.179</ecNumber>
    </recommendedName>
    <alternativeName>
        <fullName evidence="4">D-xylose-NADP dehydrogenase</fullName>
    </alternativeName>
</protein>
<evidence type="ECO:0000256" key="2">
    <source>
        <dbReference type="ARBA" id="ARBA00023002"/>
    </source>
</evidence>
<sequence length="361" mass="39896">MTTDVPTVRWGIVATGMISSWFVEDILLPEWPHKSANHIIQAIGSSSLDKCKKFANDFVTPTKPKVQPSLYGSYQEVYDDKDVDCVYIGTPHSFHKQNCLDAIKAGKNVLCEKPFTMNADEAEEVFAAAKEKGVFIMEAVWTRFFPAMQAVQKLLHEDQKIGRIIRMYCDFGLDIDIASLPDSSRYKDPALGAGSLLDIGIYSLTWGLVTLAGAVGDKAEEPEVSSTQTLSHGVDTSSSVILKYPSTGRQGICTSTTDFNRGGVSFARIEGSKGHIVVHGGTAASPSKIEFFPKEEGAKPDVWEFEKPGRGFYWEADAVAHDLKAGKVEDERMPWKETLRMMEIMDGVRKRGGAKFPVDKW</sequence>
<evidence type="ECO:0000313" key="9">
    <source>
        <dbReference type="Proteomes" id="UP001337655"/>
    </source>
</evidence>
<keyword evidence="9" id="KW-1185">Reference proteome</keyword>
<dbReference type="SUPFAM" id="SSF55347">
    <property type="entry name" value="Glyceraldehyde-3-phosphate dehydrogenase-like, C-terminal domain"/>
    <property type="match status" value="1"/>
</dbReference>
<feature type="domain" description="GFO/IDH/MocA-like oxidoreductase" evidence="7">
    <location>
        <begin position="151"/>
        <end position="276"/>
    </location>
</feature>
<dbReference type="Gene3D" id="3.40.50.720">
    <property type="entry name" value="NAD(P)-binding Rossmann-like Domain"/>
    <property type="match status" value="1"/>
</dbReference>
<reference evidence="8 9" key="1">
    <citation type="submission" date="2023-08" db="EMBL/GenBank/DDBJ databases">
        <title>Black Yeasts Isolated from many extreme environments.</title>
        <authorList>
            <person name="Coleine C."/>
            <person name="Stajich J.E."/>
            <person name="Selbmann L."/>
        </authorList>
    </citation>
    <scope>NUCLEOTIDE SEQUENCE [LARGE SCALE GENOMIC DNA]</scope>
    <source>
        <strain evidence="8 9">CCFEE 5935</strain>
    </source>
</reference>
<dbReference type="Pfam" id="PF22725">
    <property type="entry name" value="GFO_IDH_MocA_C3"/>
    <property type="match status" value="1"/>
</dbReference>
<evidence type="ECO:0000256" key="1">
    <source>
        <dbReference type="ARBA" id="ARBA00010928"/>
    </source>
</evidence>
<comment type="similarity">
    <text evidence="1">Belongs to the Gfo/Idh/MocA family.</text>
</comment>
<dbReference type="Pfam" id="PF01408">
    <property type="entry name" value="GFO_IDH_MocA"/>
    <property type="match status" value="1"/>
</dbReference>
<dbReference type="InterPro" id="IPR000683">
    <property type="entry name" value="Gfo/Idh/MocA-like_OxRdtase_N"/>
</dbReference>
<dbReference type="InterPro" id="IPR036291">
    <property type="entry name" value="NAD(P)-bd_dom_sf"/>
</dbReference>
<proteinExistence type="inferred from homology"/>
<evidence type="ECO:0000256" key="5">
    <source>
        <dbReference type="ARBA" id="ARBA00049233"/>
    </source>
</evidence>
<dbReference type="EMBL" id="JAVRRT010000006">
    <property type="protein sequence ID" value="KAK5170956.1"/>
    <property type="molecule type" value="Genomic_DNA"/>
</dbReference>
<evidence type="ECO:0000256" key="4">
    <source>
        <dbReference type="ARBA" id="ARBA00042988"/>
    </source>
</evidence>
<evidence type="ECO:0000256" key="3">
    <source>
        <dbReference type="ARBA" id="ARBA00038984"/>
    </source>
</evidence>
<dbReference type="GeneID" id="89925446"/>
<dbReference type="PANTHER" id="PTHR22604">
    <property type="entry name" value="OXIDOREDUCTASES"/>
    <property type="match status" value="1"/>
</dbReference>
<accession>A0AAV9PC78</accession>
<dbReference type="InterPro" id="IPR050984">
    <property type="entry name" value="Gfo/Idh/MocA_domain"/>
</dbReference>
<dbReference type="InterPro" id="IPR055170">
    <property type="entry name" value="GFO_IDH_MocA-like_dom"/>
</dbReference>
<dbReference type="AlphaFoldDB" id="A0AAV9PC78"/>
<gene>
    <name evidence="8" type="ORF">LTR77_004100</name>
</gene>
<comment type="caution">
    <text evidence="8">The sequence shown here is derived from an EMBL/GenBank/DDBJ whole genome shotgun (WGS) entry which is preliminary data.</text>
</comment>
<dbReference type="PANTHER" id="PTHR22604:SF105">
    <property type="entry name" value="TRANS-1,2-DIHYDROBENZENE-1,2-DIOL DEHYDROGENASE"/>
    <property type="match status" value="1"/>
</dbReference>
<dbReference type="GO" id="GO:0000166">
    <property type="term" value="F:nucleotide binding"/>
    <property type="evidence" value="ECO:0007669"/>
    <property type="project" value="InterPro"/>
</dbReference>
<comment type="catalytic activity">
    <reaction evidence="5">
        <text>D-xylose + NADP(+) = D-xylono-1,5-lactone + NADPH + H(+)</text>
        <dbReference type="Rhea" id="RHEA:22000"/>
        <dbReference type="ChEBI" id="CHEBI:15378"/>
        <dbReference type="ChEBI" id="CHEBI:15867"/>
        <dbReference type="ChEBI" id="CHEBI:53455"/>
        <dbReference type="ChEBI" id="CHEBI:57783"/>
        <dbReference type="ChEBI" id="CHEBI:58349"/>
        <dbReference type="EC" id="1.1.1.179"/>
    </reaction>
</comment>
<evidence type="ECO:0000313" key="8">
    <source>
        <dbReference type="EMBL" id="KAK5170956.1"/>
    </source>
</evidence>
<evidence type="ECO:0000259" key="7">
    <source>
        <dbReference type="Pfam" id="PF22725"/>
    </source>
</evidence>
<evidence type="ECO:0000259" key="6">
    <source>
        <dbReference type="Pfam" id="PF01408"/>
    </source>
</evidence>
<organism evidence="8 9">
    <name type="scientific">Saxophila tyrrhenica</name>
    <dbReference type="NCBI Taxonomy" id="1690608"/>
    <lineage>
        <taxon>Eukaryota</taxon>
        <taxon>Fungi</taxon>
        <taxon>Dikarya</taxon>
        <taxon>Ascomycota</taxon>
        <taxon>Pezizomycotina</taxon>
        <taxon>Dothideomycetes</taxon>
        <taxon>Dothideomycetidae</taxon>
        <taxon>Mycosphaerellales</taxon>
        <taxon>Extremaceae</taxon>
        <taxon>Saxophila</taxon>
    </lineage>
</organism>
<keyword evidence="2" id="KW-0560">Oxidoreductase</keyword>
<dbReference type="SUPFAM" id="SSF51735">
    <property type="entry name" value="NAD(P)-binding Rossmann-fold domains"/>
    <property type="match status" value="1"/>
</dbReference>
<feature type="domain" description="Gfo/Idh/MocA-like oxidoreductase N-terminal" evidence="6">
    <location>
        <begin position="9"/>
        <end position="137"/>
    </location>
</feature>
<dbReference type="Proteomes" id="UP001337655">
    <property type="component" value="Unassembled WGS sequence"/>
</dbReference>
<dbReference type="EC" id="1.1.1.179" evidence="3"/>
<dbReference type="Gene3D" id="3.30.360.10">
    <property type="entry name" value="Dihydrodipicolinate Reductase, domain 2"/>
    <property type="match status" value="1"/>
</dbReference>
<dbReference type="GO" id="GO:0047837">
    <property type="term" value="F:D-xylose 1-dehydrogenase (NADP+) activity"/>
    <property type="evidence" value="ECO:0007669"/>
    <property type="project" value="UniProtKB-EC"/>
</dbReference>